<protein>
    <submittedName>
        <fullName evidence="1">Uncharacterized protein</fullName>
    </submittedName>
</protein>
<evidence type="ECO:0000313" key="1">
    <source>
        <dbReference type="EMBL" id="ELU41214.1"/>
    </source>
</evidence>
<sequence length="51" mass="5599">MGPKRTSRAAQRVRPFSTYFYISVGTLCMSSSIQQGCVRAPIMIWGGDESA</sequence>
<dbReference type="EMBL" id="AFRT01001108">
    <property type="protein sequence ID" value="ELU41214.1"/>
    <property type="molecule type" value="Genomic_DNA"/>
</dbReference>
<dbReference type="HOGENOM" id="CLU_3108051_0_0_1"/>
<keyword evidence="2" id="KW-1185">Reference proteome</keyword>
<comment type="caution">
    <text evidence="1">The sequence shown here is derived from an EMBL/GenBank/DDBJ whole genome shotgun (WGS) entry which is preliminary data.</text>
</comment>
<accession>L8WXY0</accession>
<reference evidence="1 2" key="1">
    <citation type="journal article" date="2013" name="Nat. Commun.">
        <title>The evolution and pathogenic mechanisms of the rice sheath blight pathogen.</title>
        <authorList>
            <person name="Zheng A."/>
            <person name="Lin R."/>
            <person name="Xu L."/>
            <person name="Qin P."/>
            <person name="Tang C."/>
            <person name="Ai P."/>
            <person name="Zhang D."/>
            <person name="Liu Y."/>
            <person name="Sun Z."/>
            <person name="Feng H."/>
            <person name="Wang Y."/>
            <person name="Chen Y."/>
            <person name="Liang X."/>
            <person name="Fu R."/>
            <person name="Li Q."/>
            <person name="Zhang J."/>
            <person name="Yu X."/>
            <person name="Xie Z."/>
            <person name="Ding L."/>
            <person name="Guan P."/>
            <person name="Tang J."/>
            <person name="Liang Y."/>
            <person name="Wang S."/>
            <person name="Deng Q."/>
            <person name="Li S."/>
            <person name="Zhu J."/>
            <person name="Wang L."/>
            <person name="Liu H."/>
            <person name="Li P."/>
        </authorList>
    </citation>
    <scope>NUCLEOTIDE SEQUENCE [LARGE SCALE GENOMIC DNA]</scope>
    <source>
        <strain evidence="2">AG-1 IA</strain>
    </source>
</reference>
<proteinExistence type="predicted"/>
<name>L8WXY0_THACA</name>
<evidence type="ECO:0000313" key="2">
    <source>
        <dbReference type="Proteomes" id="UP000011668"/>
    </source>
</evidence>
<dbReference type="Proteomes" id="UP000011668">
    <property type="component" value="Unassembled WGS sequence"/>
</dbReference>
<organism evidence="1 2">
    <name type="scientific">Thanatephorus cucumeris (strain AG1-IA)</name>
    <name type="common">Rice sheath blight fungus</name>
    <name type="synonym">Rhizoctonia solani</name>
    <dbReference type="NCBI Taxonomy" id="983506"/>
    <lineage>
        <taxon>Eukaryota</taxon>
        <taxon>Fungi</taxon>
        <taxon>Dikarya</taxon>
        <taxon>Basidiomycota</taxon>
        <taxon>Agaricomycotina</taxon>
        <taxon>Agaricomycetes</taxon>
        <taxon>Cantharellales</taxon>
        <taxon>Ceratobasidiaceae</taxon>
        <taxon>Rhizoctonia</taxon>
        <taxon>Rhizoctonia solani AG-1</taxon>
    </lineage>
</organism>
<dbReference type="AlphaFoldDB" id="L8WXY0"/>
<gene>
    <name evidence="1" type="ORF">AG1IA_04771</name>
</gene>